<dbReference type="InterPro" id="IPR017907">
    <property type="entry name" value="Znf_RING_CS"/>
</dbReference>
<evidence type="ECO:0000256" key="1">
    <source>
        <dbReference type="ARBA" id="ARBA00001798"/>
    </source>
</evidence>
<accession>A0A6M2DGF5</accession>
<evidence type="ECO:0000256" key="8">
    <source>
        <dbReference type="ARBA" id="ARBA00022737"/>
    </source>
</evidence>
<dbReference type="InterPro" id="IPR006575">
    <property type="entry name" value="RWD_dom"/>
</dbReference>
<feature type="domain" description="RWD" evidence="18">
    <location>
        <begin position="10"/>
        <end position="133"/>
    </location>
</feature>
<dbReference type="PROSITE" id="PS50908">
    <property type="entry name" value="RWD"/>
    <property type="match status" value="1"/>
</dbReference>
<protein>
    <recommendedName>
        <fullName evidence="4">RBR-type E3 ubiquitin transferase</fullName>
        <ecNumber evidence="4">2.3.2.31</ecNumber>
    </recommendedName>
</protein>
<dbReference type="SUPFAM" id="SSF54495">
    <property type="entry name" value="UBC-like"/>
    <property type="match status" value="1"/>
</dbReference>
<dbReference type="Gene3D" id="3.30.40.10">
    <property type="entry name" value="Zinc/RING finger domain, C3HC4 (zinc finger)"/>
    <property type="match status" value="1"/>
</dbReference>
<keyword evidence="7" id="KW-0479">Metal-binding</keyword>
<dbReference type="CDD" id="cd20354">
    <property type="entry name" value="Rcat_RBR_RNF14"/>
    <property type="match status" value="1"/>
</dbReference>
<dbReference type="CDD" id="cd20341">
    <property type="entry name" value="BRcat_RBR_RNF14"/>
    <property type="match status" value="1"/>
</dbReference>
<evidence type="ECO:0000256" key="2">
    <source>
        <dbReference type="ARBA" id="ARBA00004167"/>
    </source>
</evidence>
<feature type="domain" description="RING-type" evidence="19">
    <location>
        <begin position="206"/>
        <end position="446"/>
    </location>
</feature>
<dbReference type="InterPro" id="IPR002867">
    <property type="entry name" value="IBR_dom"/>
</dbReference>
<dbReference type="EMBL" id="GIIL01001603">
    <property type="protein sequence ID" value="NOV45329.1"/>
    <property type="molecule type" value="Transcribed_RNA"/>
</dbReference>
<dbReference type="InterPro" id="IPR047548">
    <property type="entry name" value="Rcat_RBR_RNF14"/>
</dbReference>
<evidence type="ECO:0000259" key="17">
    <source>
        <dbReference type="PROSITE" id="PS50089"/>
    </source>
</evidence>
<evidence type="ECO:0000256" key="16">
    <source>
        <dbReference type="PROSITE-ProRule" id="PRU00175"/>
    </source>
</evidence>
<evidence type="ECO:0000256" key="5">
    <source>
        <dbReference type="ARBA" id="ARBA00022679"/>
    </source>
</evidence>
<dbReference type="FunFam" id="3.30.40.10:FF:000051">
    <property type="entry name" value="RBR-type E3 ubiquitin transferase"/>
    <property type="match status" value="1"/>
</dbReference>
<dbReference type="GO" id="GO:0061630">
    <property type="term" value="F:ubiquitin protein ligase activity"/>
    <property type="evidence" value="ECO:0007669"/>
    <property type="project" value="UniProtKB-EC"/>
</dbReference>
<evidence type="ECO:0000256" key="7">
    <source>
        <dbReference type="ARBA" id="ARBA00022723"/>
    </source>
</evidence>
<evidence type="ECO:0000256" key="4">
    <source>
        <dbReference type="ARBA" id="ARBA00012251"/>
    </source>
</evidence>
<keyword evidence="12" id="KW-1133">Transmembrane helix</keyword>
<keyword evidence="8" id="KW-0677">Repeat</keyword>
<name>A0A6M2DGF5_XENCH</name>
<evidence type="ECO:0000256" key="13">
    <source>
        <dbReference type="ARBA" id="ARBA00023136"/>
    </source>
</evidence>
<dbReference type="Pfam" id="PF22191">
    <property type="entry name" value="IBR_1"/>
    <property type="match status" value="1"/>
</dbReference>
<proteinExistence type="inferred from homology"/>
<keyword evidence="9 16" id="KW-0863">Zinc-finger</keyword>
<dbReference type="PROSITE" id="PS51873">
    <property type="entry name" value="TRIAD"/>
    <property type="match status" value="1"/>
</dbReference>
<dbReference type="AlphaFoldDB" id="A0A6M2DGF5"/>
<evidence type="ECO:0000256" key="3">
    <source>
        <dbReference type="ARBA" id="ARBA00004906"/>
    </source>
</evidence>
<evidence type="ECO:0000256" key="6">
    <source>
        <dbReference type="ARBA" id="ARBA00022692"/>
    </source>
</evidence>
<reference evidence="20" key="1">
    <citation type="submission" date="2020-03" db="EMBL/GenBank/DDBJ databases">
        <title>Transcriptomic Profiling of the Digestive Tract of the Rat Flea, Xenopsylla cheopis, Following Blood Feeding and Infection with Yersinia pestis.</title>
        <authorList>
            <person name="Bland D.M."/>
            <person name="Martens C.A."/>
            <person name="Virtaneva K."/>
            <person name="Kanakabandi K."/>
            <person name="Long D."/>
            <person name="Rosenke R."/>
            <person name="Saturday G.A."/>
            <person name="Hoyt F.H."/>
            <person name="Bruno D.P."/>
            <person name="Ribeiro J.M.C."/>
            <person name="Hinnebusch J."/>
        </authorList>
    </citation>
    <scope>NUCLEOTIDE SEQUENCE</scope>
</reference>
<dbReference type="InterPro" id="IPR016135">
    <property type="entry name" value="UBQ-conjugating_enzyme/RWD"/>
</dbReference>
<dbReference type="PROSITE" id="PS00518">
    <property type="entry name" value="ZF_RING_1"/>
    <property type="match status" value="1"/>
</dbReference>
<evidence type="ECO:0000313" key="20">
    <source>
        <dbReference type="EMBL" id="NOV45329.1"/>
    </source>
</evidence>
<dbReference type="SMART" id="SM00647">
    <property type="entry name" value="IBR"/>
    <property type="match status" value="2"/>
</dbReference>
<comment type="catalytic activity">
    <reaction evidence="1">
        <text>[E2 ubiquitin-conjugating enzyme]-S-ubiquitinyl-L-cysteine + [acceptor protein]-L-lysine = [E2 ubiquitin-conjugating enzyme]-L-cysteine + [acceptor protein]-N(6)-ubiquitinyl-L-lysine.</text>
        <dbReference type="EC" id="2.3.2.31"/>
    </reaction>
</comment>
<evidence type="ECO:0000256" key="9">
    <source>
        <dbReference type="ARBA" id="ARBA00022771"/>
    </source>
</evidence>
<dbReference type="EC" id="2.3.2.31" evidence="4"/>
<dbReference type="SMART" id="SM00591">
    <property type="entry name" value="RWD"/>
    <property type="match status" value="1"/>
</dbReference>
<dbReference type="Pfam" id="PF01485">
    <property type="entry name" value="IBR"/>
    <property type="match status" value="1"/>
</dbReference>
<organism evidence="20">
    <name type="scientific">Xenopsylla cheopis</name>
    <name type="common">Oriental rat flea</name>
    <name type="synonym">Pulex cheopis</name>
    <dbReference type="NCBI Taxonomy" id="163159"/>
    <lineage>
        <taxon>Eukaryota</taxon>
        <taxon>Metazoa</taxon>
        <taxon>Ecdysozoa</taxon>
        <taxon>Arthropoda</taxon>
        <taxon>Hexapoda</taxon>
        <taxon>Insecta</taxon>
        <taxon>Pterygota</taxon>
        <taxon>Neoptera</taxon>
        <taxon>Endopterygota</taxon>
        <taxon>Siphonaptera</taxon>
        <taxon>Pulicidae</taxon>
        <taxon>Xenopsyllinae</taxon>
        <taxon>Xenopsylla</taxon>
    </lineage>
</organism>
<dbReference type="Gene3D" id="2.20.25.20">
    <property type="match status" value="1"/>
</dbReference>
<sequence length="467" mass="54231">MEENQERQQDELSTLESICGENEFSYSIIDKVPTGYAYISVDSSPIDVLFLEPKSLKISSITISYLPPIRLNFQMPNDYPKSGLLKYTISCNWLSGEQLVKLCNKLDEIWNLDPGEEVLYKWMQFLKHEAMTILEIKEIDLTQRRKSTHSENDKENIINYIENNDKTSSSQKAIKDPRILIDNSDMLITNLKEYNEKCLLEEFNLTYVYCEICFVSNSGAHSVKFSCDHAFCKLCVTEYLLTKIKDGNVIGITCPAIDCKQEISITQIKNLISTEHFLKFEKLMLNQALDTMMDIIYCPRVVCQYPVTYNPSEAVASCPNCLYSFCILCKRVYHGVEPCKLKQEDKREIIEKYQTGTEEYRQEINKRYGEKYIKRLLEDHASEETINNSTKPCPKCQVQIEKSEGCNKMTCNRCQTFFCYLCSSVLDKGDPYDHFANPASRCYNKLFPHERTEDDDLEDMFNDDLLF</sequence>
<dbReference type="InterPro" id="IPR044066">
    <property type="entry name" value="TRIAD_supradom"/>
</dbReference>
<keyword evidence="6" id="KW-0812">Transmembrane</keyword>
<dbReference type="GO" id="GO:0031090">
    <property type="term" value="C:organelle membrane"/>
    <property type="evidence" value="ECO:0007669"/>
    <property type="project" value="UniProtKB-ARBA"/>
</dbReference>
<keyword evidence="11" id="KW-0862">Zinc</keyword>
<evidence type="ECO:0000256" key="14">
    <source>
        <dbReference type="ARBA" id="ARBA00038342"/>
    </source>
</evidence>
<dbReference type="InterPro" id="IPR001841">
    <property type="entry name" value="Znf_RING"/>
</dbReference>
<dbReference type="InterPro" id="IPR013083">
    <property type="entry name" value="Znf_RING/FYVE/PHD"/>
</dbReference>
<comment type="similarity">
    <text evidence="14">Belongs to the RBR family. RNF144 subfamily.</text>
</comment>
<dbReference type="InterPro" id="IPR031127">
    <property type="entry name" value="E3_UB_ligase_RBR"/>
</dbReference>
<evidence type="ECO:0000259" key="18">
    <source>
        <dbReference type="PROSITE" id="PS50908"/>
    </source>
</evidence>
<dbReference type="GO" id="GO:0005737">
    <property type="term" value="C:cytoplasm"/>
    <property type="evidence" value="ECO:0007669"/>
    <property type="project" value="UniProtKB-ARBA"/>
</dbReference>
<dbReference type="GO" id="GO:0016567">
    <property type="term" value="P:protein ubiquitination"/>
    <property type="evidence" value="ECO:0007669"/>
    <property type="project" value="InterPro"/>
</dbReference>
<dbReference type="Gene3D" id="3.10.110.10">
    <property type="entry name" value="Ubiquitin Conjugating Enzyme"/>
    <property type="match status" value="1"/>
</dbReference>
<keyword evidence="13" id="KW-0472">Membrane</keyword>
<dbReference type="Pfam" id="PF05773">
    <property type="entry name" value="RWD"/>
    <property type="match status" value="1"/>
</dbReference>
<comment type="similarity">
    <text evidence="15">Belongs to the RBR family. RNF14 subfamily.</text>
</comment>
<evidence type="ECO:0000256" key="10">
    <source>
        <dbReference type="ARBA" id="ARBA00022786"/>
    </source>
</evidence>
<evidence type="ECO:0000259" key="19">
    <source>
        <dbReference type="PROSITE" id="PS51873"/>
    </source>
</evidence>
<dbReference type="GO" id="GO:0008270">
    <property type="term" value="F:zinc ion binding"/>
    <property type="evidence" value="ECO:0007669"/>
    <property type="project" value="UniProtKB-KW"/>
</dbReference>
<dbReference type="CDD" id="cd23820">
    <property type="entry name" value="RWD_RNF14"/>
    <property type="match status" value="1"/>
</dbReference>
<keyword evidence="10" id="KW-0833">Ubl conjugation pathway</keyword>
<dbReference type="SUPFAM" id="SSF57850">
    <property type="entry name" value="RING/U-box"/>
    <property type="match status" value="3"/>
</dbReference>
<dbReference type="PANTHER" id="PTHR11685">
    <property type="entry name" value="RBR FAMILY RING FINGER AND IBR DOMAIN-CONTAINING"/>
    <property type="match status" value="1"/>
</dbReference>
<evidence type="ECO:0000256" key="15">
    <source>
        <dbReference type="ARBA" id="ARBA00044508"/>
    </source>
</evidence>
<comment type="pathway">
    <text evidence="3">Protein modification; protein ubiquitination.</text>
</comment>
<evidence type="ECO:0000256" key="11">
    <source>
        <dbReference type="ARBA" id="ARBA00022833"/>
    </source>
</evidence>
<keyword evidence="5" id="KW-0808">Transferase</keyword>
<feature type="domain" description="RING-type" evidence="17">
    <location>
        <begin position="210"/>
        <end position="255"/>
    </location>
</feature>
<comment type="subcellular location">
    <subcellularLocation>
        <location evidence="2">Membrane</location>
        <topology evidence="2">Single-pass membrane protein</topology>
    </subcellularLocation>
</comment>
<evidence type="ECO:0000256" key="12">
    <source>
        <dbReference type="ARBA" id="ARBA00022989"/>
    </source>
</evidence>
<dbReference type="Gene3D" id="1.20.120.1750">
    <property type="match status" value="1"/>
</dbReference>
<dbReference type="PROSITE" id="PS50089">
    <property type="entry name" value="ZF_RING_2"/>
    <property type="match status" value="1"/>
</dbReference>